<keyword evidence="3" id="KW-1185">Reference proteome</keyword>
<proteinExistence type="predicted"/>
<dbReference type="VEuPathDB" id="FungiDB:AMAG_19409"/>
<evidence type="ECO:0000313" key="2">
    <source>
        <dbReference type="EMBL" id="KNE64997.1"/>
    </source>
</evidence>
<dbReference type="Proteomes" id="UP000054350">
    <property type="component" value="Unassembled WGS sequence"/>
</dbReference>
<reference evidence="2 3" key="1">
    <citation type="submission" date="2009-11" db="EMBL/GenBank/DDBJ databases">
        <title>Annotation of Allomyces macrogynus ATCC 38327.</title>
        <authorList>
            <consortium name="The Broad Institute Genome Sequencing Platform"/>
            <person name="Russ C."/>
            <person name="Cuomo C."/>
            <person name="Burger G."/>
            <person name="Gray M.W."/>
            <person name="Holland P.W.H."/>
            <person name="King N."/>
            <person name="Lang F.B.F."/>
            <person name="Roger A.J."/>
            <person name="Ruiz-Trillo I."/>
            <person name="Young S.K."/>
            <person name="Zeng Q."/>
            <person name="Gargeya S."/>
            <person name="Fitzgerald M."/>
            <person name="Haas B."/>
            <person name="Abouelleil A."/>
            <person name="Alvarado L."/>
            <person name="Arachchi H.M."/>
            <person name="Berlin A."/>
            <person name="Chapman S.B."/>
            <person name="Gearin G."/>
            <person name="Goldberg J."/>
            <person name="Griggs A."/>
            <person name="Gujja S."/>
            <person name="Hansen M."/>
            <person name="Heiman D."/>
            <person name="Howarth C."/>
            <person name="Larimer J."/>
            <person name="Lui A."/>
            <person name="MacDonald P.J.P."/>
            <person name="McCowen C."/>
            <person name="Montmayeur A."/>
            <person name="Murphy C."/>
            <person name="Neiman D."/>
            <person name="Pearson M."/>
            <person name="Priest M."/>
            <person name="Roberts A."/>
            <person name="Saif S."/>
            <person name="Shea T."/>
            <person name="Sisk P."/>
            <person name="Stolte C."/>
            <person name="Sykes S."/>
            <person name="Wortman J."/>
            <person name="Nusbaum C."/>
            <person name="Birren B."/>
        </authorList>
    </citation>
    <scope>NUCLEOTIDE SEQUENCE [LARGE SCALE GENOMIC DNA]</scope>
    <source>
        <strain evidence="2 3">ATCC 38327</strain>
    </source>
</reference>
<gene>
    <name evidence="2" type="ORF">AMAG_19409</name>
</gene>
<sequence>MDRNKGSCRRQAPLRFVNRSDGYYDAFMAPYYSKGCYPLPAGTSTFSITMVAFLRLDETDNWLNFVPLLWPCPDLVAVDPSPTEITTTTTPTPTTPPEPVPPLKA</sequence>
<organism evidence="2 3">
    <name type="scientific">Allomyces macrogynus (strain ATCC 38327)</name>
    <name type="common">Allomyces javanicus var. macrogynus</name>
    <dbReference type="NCBI Taxonomy" id="578462"/>
    <lineage>
        <taxon>Eukaryota</taxon>
        <taxon>Fungi</taxon>
        <taxon>Fungi incertae sedis</taxon>
        <taxon>Blastocladiomycota</taxon>
        <taxon>Blastocladiomycetes</taxon>
        <taxon>Blastocladiales</taxon>
        <taxon>Blastocladiaceae</taxon>
        <taxon>Allomyces</taxon>
    </lineage>
</organism>
<feature type="region of interest" description="Disordered" evidence="1">
    <location>
        <begin position="81"/>
        <end position="105"/>
    </location>
</feature>
<feature type="compositionally biased region" description="Low complexity" evidence="1">
    <location>
        <begin position="81"/>
        <end position="92"/>
    </location>
</feature>
<feature type="compositionally biased region" description="Pro residues" evidence="1">
    <location>
        <begin position="93"/>
        <end position="105"/>
    </location>
</feature>
<dbReference type="EMBL" id="GG745346">
    <property type="protein sequence ID" value="KNE64997.1"/>
    <property type="molecule type" value="Genomic_DNA"/>
</dbReference>
<evidence type="ECO:0000256" key="1">
    <source>
        <dbReference type="SAM" id="MobiDB-lite"/>
    </source>
</evidence>
<name>A0A0L0SR59_ALLM3</name>
<protein>
    <submittedName>
        <fullName evidence="2">Uncharacterized protein</fullName>
    </submittedName>
</protein>
<reference evidence="3" key="2">
    <citation type="submission" date="2009-11" db="EMBL/GenBank/DDBJ databases">
        <title>The Genome Sequence of Allomyces macrogynus strain ATCC 38327.</title>
        <authorList>
            <consortium name="The Broad Institute Genome Sequencing Platform"/>
            <person name="Russ C."/>
            <person name="Cuomo C."/>
            <person name="Shea T."/>
            <person name="Young S.K."/>
            <person name="Zeng Q."/>
            <person name="Koehrsen M."/>
            <person name="Haas B."/>
            <person name="Borodovsky M."/>
            <person name="Guigo R."/>
            <person name="Alvarado L."/>
            <person name="Berlin A."/>
            <person name="Borenstein D."/>
            <person name="Chen Z."/>
            <person name="Engels R."/>
            <person name="Freedman E."/>
            <person name="Gellesch M."/>
            <person name="Goldberg J."/>
            <person name="Griggs A."/>
            <person name="Gujja S."/>
            <person name="Heiman D."/>
            <person name="Hepburn T."/>
            <person name="Howarth C."/>
            <person name="Jen D."/>
            <person name="Larson L."/>
            <person name="Lewis B."/>
            <person name="Mehta T."/>
            <person name="Park D."/>
            <person name="Pearson M."/>
            <person name="Roberts A."/>
            <person name="Saif S."/>
            <person name="Shenoy N."/>
            <person name="Sisk P."/>
            <person name="Stolte C."/>
            <person name="Sykes S."/>
            <person name="Walk T."/>
            <person name="White J."/>
            <person name="Yandava C."/>
            <person name="Burger G."/>
            <person name="Gray M.W."/>
            <person name="Holland P.W.H."/>
            <person name="King N."/>
            <person name="Lang F.B.F."/>
            <person name="Roger A.J."/>
            <person name="Ruiz-Trillo I."/>
            <person name="Lander E."/>
            <person name="Nusbaum C."/>
        </authorList>
    </citation>
    <scope>NUCLEOTIDE SEQUENCE [LARGE SCALE GENOMIC DNA]</scope>
    <source>
        <strain evidence="3">ATCC 38327</strain>
    </source>
</reference>
<dbReference type="AlphaFoldDB" id="A0A0L0SR59"/>
<evidence type="ECO:0000313" key="3">
    <source>
        <dbReference type="Proteomes" id="UP000054350"/>
    </source>
</evidence>
<accession>A0A0L0SR59</accession>